<dbReference type="Proteomes" id="UP000286947">
    <property type="component" value="Unassembled WGS sequence"/>
</dbReference>
<evidence type="ECO:0000313" key="2">
    <source>
        <dbReference type="EMBL" id="RUS68115.1"/>
    </source>
</evidence>
<organism evidence="2 3">
    <name type="scientific">Saezia sanguinis</name>
    <dbReference type="NCBI Taxonomy" id="1965230"/>
    <lineage>
        <taxon>Bacteria</taxon>
        <taxon>Pseudomonadati</taxon>
        <taxon>Pseudomonadota</taxon>
        <taxon>Betaproteobacteria</taxon>
        <taxon>Burkholderiales</taxon>
        <taxon>Saeziaceae</taxon>
        <taxon>Saezia</taxon>
    </lineage>
</organism>
<dbReference type="EMBL" id="PQSP01000001">
    <property type="protein sequence ID" value="RUS68115.1"/>
    <property type="molecule type" value="Genomic_DNA"/>
</dbReference>
<feature type="transmembrane region" description="Helical" evidence="1">
    <location>
        <begin position="7"/>
        <end position="27"/>
    </location>
</feature>
<protein>
    <recommendedName>
        <fullName evidence="4">Malonate transporter MadL subunit</fullName>
    </recommendedName>
</protein>
<feature type="transmembrane region" description="Helical" evidence="1">
    <location>
        <begin position="86"/>
        <end position="109"/>
    </location>
</feature>
<gene>
    <name evidence="2" type="ORF">CUZ56_00600</name>
</gene>
<dbReference type="OrthoDB" id="286752at2"/>
<dbReference type="GO" id="GO:0016020">
    <property type="term" value="C:membrane"/>
    <property type="evidence" value="ECO:0007669"/>
    <property type="project" value="InterPro"/>
</dbReference>
<name>A0A433SH93_9BURK</name>
<dbReference type="Pfam" id="PF03817">
    <property type="entry name" value="MadL"/>
    <property type="match status" value="1"/>
</dbReference>
<comment type="caution">
    <text evidence="2">The sequence shown here is derived from an EMBL/GenBank/DDBJ whole genome shotgun (WGS) entry which is preliminary data.</text>
</comment>
<feature type="transmembrane region" description="Helical" evidence="1">
    <location>
        <begin position="33"/>
        <end position="50"/>
    </location>
</feature>
<accession>A0A433SH93</accession>
<keyword evidence="1" id="KW-0812">Transmembrane</keyword>
<sequence length="134" mass="14070">MIIYGLALLSACMFAGVFVGTLIGQLIGIPGDIGGVGFAMLFLMLSTEILDRKGLMKKSASSGIEFWSAMYIPIVVAMAASQNVYAAISGGPTALVAGIAGCVVMFPLIKPLSKLAKPNENWEEDLAKELADKK</sequence>
<proteinExistence type="predicted"/>
<feature type="transmembrane region" description="Helical" evidence="1">
    <location>
        <begin position="62"/>
        <end position="80"/>
    </location>
</feature>
<evidence type="ECO:0000256" key="1">
    <source>
        <dbReference type="SAM" id="Phobius"/>
    </source>
</evidence>
<dbReference type="RefSeq" id="WP_126978013.1">
    <property type="nucleotide sequence ID" value="NZ_PQSP01000001.1"/>
</dbReference>
<reference evidence="2 3" key="1">
    <citation type="submission" date="2018-01" db="EMBL/GenBank/DDBJ databases">
        <title>Saezia sanguinis gen. nov., sp. nov., in the order Burkholderiales isolated from human blood.</title>
        <authorList>
            <person name="Medina-Pascual M.J."/>
            <person name="Valdezate S."/>
            <person name="Monzon S."/>
            <person name="Cuesta I."/>
            <person name="Carrasco G."/>
            <person name="Villalon P."/>
            <person name="Saez-Nieto J.A."/>
        </authorList>
    </citation>
    <scope>NUCLEOTIDE SEQUENCE [LARGE SCALE GENOMIC DNA]</scope>
    <source>
        <strain evidence="2 3">CNM695-12</strain>
    </source>
</reference>
<evidence type="ECO:0008006" key="4">
    <source>
        <dbReference type="Google" id="ProtNLM"/>
    </source>
</evidence>
<keyword evidence="1" id="KW-0472">Membrane</keyword>
<keyword evidence="1" id="KW-1133">Transmembrane helix</keyword>
<keyword evidence="3" id="KW-1185">Reference proteome</keyword>
<dbReference type="InterPro" id="IPR004690">
    <property type="entry name" value="Maln_transptMadL"/>
</dbReference>
<dbReference type="NCBIfam" id="TIGR00807">
    <property type="entry name" value="malonate_madL"/>
    <property type="match status" value="1"/>
</dbReference>
<dbReference type="AlphaFoldDB" id="A0A433SH93"/>
<evidence type="ECO:0000313" key="3">
    <source>
        <dbReference type="Proteomes" id="UP000286947"/>
    </source>
</evidence>